<dbReference type="EMBL" id="WTPW01000001">
    <property type="protein sequence ID" value="KAF0562528.1"/>
    <property type="molecule type" value="Genomic_DNA"/>
</dbReference>
<keyword evidence="2" id="KW-1185">Reference proteome</keyword>
<sequence length="139" mass="15262">MLGPLDFGLIRIVNKTIVPRPSIRNSDSKQNVELFIRDDITVSSHGAHICKSGRTTHVTCENVRAFGGMYINENYNIVTGLIVSDTLSMGGDSGAPTFSYKDLKDVSLFGILLAAGKEISLFQTLNDILTTRQYKSHRG</sequence>
<accession>A0A8H4B6G1</accession>
<evidence type="ECO:0008006" key="3">
    <source>
        <dbReference type="Google" id="ProtNLM"/>
    </source>
</evidence>
<dbReference type="OrthoDB" id="2476766at2759"/>
<evidence type="ECO:0000313" key="2">
    <source>
        <dbReference type="Proteomes" id="UP000439903"/>
    </source>
</evidence>
<gene>
    <name evidence="1" type="ORF">F8M41_000035</name>
</gene>
<dbReference type="InterPro" id="IPR043504">
    <property type="entry name" value="Peptidase_S1_PA_chymotrypsin"/>
</dbReference>
<dbReference type="AlphaFoldDB" id="A0A8H4B6G1"/>
<protein>
    <recommendedName>
        <fullName evidence="3">Peptidase S1 domain-containing protein</fullName>
    </recommendedName>
</protein>
<proteinExistence type="predicted"/>
<organism evidence="1 2">
    <name type="scientific">Gigaspora margarita</name>
    <dbReference type="NCBI Taxonomy" id="4874"/>
    <lineage>
        <taxon>Eukaryota</taxon>
        <taxon>Fungi</taxon>
        <taxon>Fungi incertae sedis</taxon>
        <taxon>Mucoromycota</taxon>
        <taxon>Glomeromycotina</taxon>
        <taxon>Glomeromycetes</taxon>
        <taxon>Diversisporales</taxon>
        <taxon>Gigasporaceae</taxon>
        <taxon>Gigaspora</taxon>
    </lineage>
</organism>
<dbReference type="Proteomes" id="UP000439903">
    <property type="component" value="Unassembled WGS sequence"/>
</dbReference>
<evidence type="ECO:0000313" key="1">
    <source>
        <dbReference type="EMBL" id="KAF0562528.1"/>
    </source>
</evidence>
<comment type="caution">
    <text evidence="1">The sequence shown here is derived from an EMBL/GenBank/DDBJ whole genome shotgun (WGS) entry which is preliminary data.</text>
</comment>
<dbReference type="SUPFAM" id="SSF50494">
    <property type="entry name" value="Trypsin-like serine proteases"/>
    <property type="match status" value="1"/>
</dbReference>
<dbReference type="InterPro" id="IPR009003">
    <property type="entry name" value="Peptidase_S1_PA"/>
</dbReference>
<dbReference type="Gene3D" id="2.40.10.10">
    <property type="entry name" value="Trypsin-like serine proteases"/>
    <property type="match status" value="2"/>
</dbReference>
<reference evidence="1 2" key="1">
    <citation type="journal article" date="2019" name="Environ. Microbiol.">
        <title>At the nexus of three kingdoms: the genome of the mycorrhizal fungus Gigaspora margarita provides insights into plant, endobacterial and fungal interactions.</title>
        <authorList>
            <person name="Venice F."/>
            <person name="Ghignone S."/>
            <person name="Salvioli di Fossalunga A."/>
            <person name="Amselem J."/>
            <person name="Novero M."/>
            <person name="Xianan X."/>
            <person name="Sedzielewska Toro K."/>
            <person name="Morin E."/>
            <person name="Lipzen A."/>
            <person name="Grigoriev I.V."/>
            <person name="Henrissat B."/>
            <person name="Martin F.M."/>
            <person name="Bonfante P."/>
        </authorList>
    </citation>
    <scope>NUCLEOTIDE SEQUENCE [LARGE SCALE GENOMIC DNA]</scope>
    <source>
        <strain evidence="1 2">BEG34</strain>
    </source>
</reference>
<name>A0A8H4B6G1_GIGMA</name>